<evidence type="ECO:0000313" key="2">
    <source>
        <dbReference type="Proteomes" id="UP001467192"/>
    </source>
</evidence>
<proteinExistence type="predicted"/>
<gene>
    <name evidence="1" type="ORF">ABMC12_04810</name>
</gene>
<dbReference type="InterPro" id="IPR003458">
    <property type="entry name" value="Phage_T4_Gp38_tail_assem"/>
</dbReference>
<comment type="caution">
    <text evidence="1">The sequence shown here is derived from an EMBL/GenBank/DDBJ whole genome shotgun (WGS) entry which is preliminary data.</text>
</comment>
<name>A0ABV1ZAU4_9ENTR</name>
<dbReference type="RefSeq" id="WP_180258696.1">
    <property type="nucleotide sequence ID" value="NZ_JBBNPZ010000004.1"/>
</dbReference>
<dbReference type="EMBL" id="JBEBZA010000004">
    <property type="protein sequence ID" value="MES0425613.1"/>
    <property type="molecule type" value="Genomic_DNA"/>
</dbReference>
<keyword evidence="2" id="KW-1185">Reference proteome</keyword>
<dbReference type="InterPro" id="IPR051220">
    <property type="entry name" value="TFA_Chaperone"/>
</dbReference>
<accession>A0ABV1ZAU4</accession>
<dbReference type="Proteomes" id="UP001467192">
    <property type="component" value="Unassembled WGS sequence"/>
</dbReference>
<sequence>MNYYFSKAALGFYCDEVNKSIPADAVEISEDVYFSLLEGQSRGKIISADSAGTPVLTDPPKPTQAELVVQAEDRRSALMEVANASITPLQDAADLDIATDEEMESLRAWKKYRVLLNRVDTSKAPDIEWPDKPE</sequence>
<reference evidence="2" key="1">
    <citation type="journal article" date="2024" name="Commun. Biol.">
        <title>Bacillamide D produced by Bacillus cereus from the mouse intestinal bacterial collection (miBC) is a potent cytotoxin in vitro.</title>
        <authorList>
            <person name="Hohmann M."/>
            <person name="Brunner V."/>
            <person name="Johannes W."/>
            <person name="Schum D."/>
            <person name="Carroll L.M."/>
            <person name="Liu T."/>
            <person name="Sasaki D."/>
            <person name="Bosch J."/>
            <person name="Clavel T."/>
            <person name="Sieber S.A."/>
            <person name="Zeller G."/>
            <person name="Tschurtschenthaler M."/>
            <person name="Janssen K.P."/>
            <person name="Gulder T.A.M."/>
        </authorList>
    </citation>
    <scope>NUCLEOTIDE SEQUENCE [LARGE SCALE GENOMIC DNA]</scope>
    <source>
        <strain evidence="2">LK_304 Iso 8</strain>
    </source>
</reference>
<dbReference type="PANTHER" id="PTHR34413:SF2">
    <property type="entry name" value="PROPHAGE TAIL FIBER ASSEMBLY PROTEIN HOMOLOG TFAE-RELATED"/>
    <property type="match status" value="1"/>
</dbReference>
<dbReference type="Pfam" id="PF02413">
    <property type="entry name" value="Caudo_TAP"/>
    <property type="match status" value="1"/>
</dbReference>
<dbReference type="PANTHER" id="PTHR34413">
    <property type="entry name" value="PROPHAGE TAIL FIBER ASSEMBLY PROTEIN HOMOLOG TFAE-RELATED-RELATED"/>
    <property type="match status" value="1"/>
</dbReference>
<evidence type="ECO:0000313" key="1">
    <source>
        <dbReference type="EMBL" id="MES0425613.1"/>
    </source>
</evidence>
<organism evidence="1 2">
    <name type="scientific">Enterobacter intestinihominis</name>
    <dbReference type="NCBI Taxonomy" id="3133180"/>
    <lineage>
        <taxon>Bacteria</taxon>
        <taxon>Pseudomonadati</taxon>
        <taxon>Pseudomonadota</taxon>
        <taxon>Gammaproteobacteria</taxon>
        <taxon>Enterobacterales</taxon>
        <taxon>Enterobacteriaceae</taxon>
        <taxon>Enterobacter</taxon>
    </lineage>
</organism>
<protein>
    <submittedName>
        <fullName evidence="1">Tail fiber assembly protein</fullName>
    </submittedName>
</protein>